<dbReference type="Pfam" id="PF10411">
    <property type="entry name" value="DsbC_N"/>
    <property type="match status" value="1"/>
</dbReference>
<feature type="domain" description="Thioredoxin-like fold" evidence="8">
    <location>
        <begin position="134"/>
        <end position="252"/>
    </location>
</feature>
<reference evidence="9" key="1">
    <citation type="submission" date="2018-06" db="EMBL/GenBank/DDBJ databases">
        <authorList>
            <person name="Zhirakovskaya E."/>
        </authorList>
    </citation>
    <scope>NUCLEOTIDE SEQUENCE</scope>
</reference>
<comment type="subcellular location">
    <subcellularLocation>
        <location evidence="1">Periplasm</location>
    </subcellularLocation>
</comment>
<accession>A0A3B0XCP0</accession>
<comment type="similarity">
    <text evidence="2">Belongs to the thioredoxin family. DsbC subfamily.</text>
</comment>
<keyword evidence="3" id="KW-0732">Signal</keyword>
<sequence>MRVVLNYRFNHSLVYTIMKFPPLFLLITFLLTFFTLSPAVAAETPGTEKLKAALAKTMPNVRPAKISATPIEGLYEVVVGSQVVYMSVDARYMIEGDLFDLKTQQNVSEDAKSSIRLAAIAKLGEENMLVYRPKEVKNIITVVTDIDCPYCRRLHSEIPDYMKNDVEVRYVFMPLKGAADMKKTISVWCSDDRQLALDKAKAGGDVEEKTCKNPIKDHMKLARELGVRGTPAIVLENGKLLPGYVPVDKLVAEMRKK</sequence>
<feature type="domain" description="Disulphide bond isomerase DsbC/G N-terminal" evidence="7">
    <location>
        <begin position="42"/>
        <end position="109"/>
    </location>
</feature>
<keyword evidence="4" id="KW-0574">Periplasm</keyword>
<dbReference type="EMBL" id="UOFD01000077">
    <property type="protein sequence ID" value="VAW54376.1"/>
    <property type="molecule type" value="Genomic_DNA"/>
</dbReference>
<dbReference type="GO" id="GO:0042597">
    <property type="term" value="C:periplasmic space"/>
    <property type="evidence" value="ECO:0007669"/>
    <property type="project" value="UniProtKB-SubCell"/>
</dbReference>
<dbReference type="InterPro" id="IPR033954">
    <property type="entry name" value="DiS-bond_Isoase_DsbC/G"/>
</dbReference>
<dbReference type="Gene3D" id="3.10.450.70">
    <property type="entry name" value="Disulphide bond isomerase, DsbC/G, N-terminal"/>
    <property type="match status" value="1"/>
</dbReference>
<proteinExistence type="inferred from homology"/>
<dbReference type="InterPro" id="IPR051470">
    <property type="entry name" value="Thiol:disulfide_interchange"/>
</dbReference>
<evidence type="ECO:0000256" key="3">
    <source>
        <dbReference type="ARBA" id="ARBA00022729"/>
    </source>
</evidence>
<evidence type="ECO:0000256" key="1">
    <source>
        <dbReference type="ARBA" id="ARBA00004418"/>
    </source>
</evidence>
<dbReference type="CDD" id="cd03020">
    <property type="entry name" value="DsbA_DsbC_DsbG"/>
    <property type="match status" value="1"/>
</dbReference>
<evidence type="ECO:0000256" key="6">
    <source>
        <dbReference type="ARBA" id="ARBA00023284"/>
    </source>
</evidence>
<dbReference type="PANTHER" id="PTHR35272">
    <property type="entry name" value="THIOL:DISULFIDE INTERCHANGE PROTEIN DSBC-RELATED"/>
    <property type="match status" value="1"/>
</dbReference>
<dbReference type="SUPFAM" id="SSF52833">
    <property type="entry name" value="Thioredoxin-like"/>
    <property type="match status" value="1"/>
</dbReference>
<dbReference type="AlphaFoldDB" id="A0A3B0XCP0"/>
<protein>
    <submittedName>
        <fullName evidence="9">Thiol:disulfide interchange protein DsbC</fullName>
    </submittedName>
</protein>
<dbReference type="InterPro" id="IPR036249">
    <property type="entry name" value="Thioredoxin-like_sf"/>
</dbReference>
<dbReference type="PANTHER" id="PTHR35272:SF3">
    <property type="entry name" value="THIOL:DISULFIDE INTERCHANGE PROTEIN DSBC"/>
    <property type="match status" value="1"/>
</dbReference>
<gene>
    <name evidence="9" type="ORF">MNBD_GAMMA06-819</name>
</gene>
<dbReference type="Gene3D" id="3.40.30.10">
    <property type="entry name" value="Glutaredoxin"/>
    <property type="match status" value="1"/>
</dbReference>
<keyword evidence="6" id="KW-0676">Redox-active center</keyword>
<evidence type="ECO:0000259" key="8">
    <source>
        <dbReference type="Pfam" id="PF13098"/>
    </source>
</evidence>
<keyword evidence="5" id="KW-1015">Disulfide bond</keyword>
<name>A0A3B0XCP0_9ZZZZ</name>
<evidence type="ECO:0000256" key="2">
    <source>
        <dbReference type="ARBA" id="ARBA00009813"/>
    </source>
</evidence>
<evidence type="ECO:0000259" key="7">
    <source>
        <dbReference type="Pfam" id="PF10411"/>
    </source>
</evidence>
<dbReference type="SUPFAM" id="SSF54423">
    <property type="entry name" value="DsbC/DsbG N-terminal domain-like"/>
    <property type="match status" value="1"/>
</dbReference>
<dbReference type="Pfam" id="PF13098">
    <property type="entry name" value="Thioredoxin_2"/>
    <property type="match status" value="1"/>
</dbReference>
<organism evidence="9">
    <name type="scientific">hydrothermal vent metagenome</name>
    <dbReference type="NCBI Taxonomy" id="652676"/>
    <lineage>
        <taxon>unclassified sequences</taxon>
        <taxon>metagenomes</taxon>
        <taxon>ecological metagenomes</taxon>
    </lineage>
</organism>
<dbReference type="InterPro" id="IPR009094">
    <property type="entry name" value="DiS-bond_isomerase_DsbC/G_N_sf"/>
</dbReference>
<evidence type="ECO:0000256" key="4">
    <source>
        <dbReference type="ARBA" id="ARBA00022764"/>
    </source>
</evidence>
<dbReference type="InterPro" id="IPR018950">
    <property type="entry name" value="DiS-bond_isomerase_DsbC/G_N"/>
</dbReference>
<evidence type="ECO:0000256" key="5">
    <source>
        <dbReference type="ARBA" id="ARBA00023157"/>
    </source>
</evidence>
<evidence type="ECO:0000313" key="9">
    <source>
        <dbReference type="EMBL" id="VAW54376.1"/>
    </source>
</evidence>
<dbReference type="InterPro" id="IPR012336">
    <property type="entry name" value="Thioredoxin-like_fold"/>
</dbReference>